<accession>A0A8S5SN37</accession>
<proteinExistence type="predicted"/>
<name>A0A8S5SN37_9CAUD</name>
<organism evidence="1">
    <name type="scientific">Myoviridae sp. ctPoO4</name>
    <dbReference type="NCBI Taxonomy" id="2827685"/>
    <lineage>
        <taxon>Viruses</taxon>
        <taxon>Duplodnaviria</taxon>
        <taxon>Heunggongvirae</taxon>
        <taxon>Uroviricota</taxon>
        <taxon>Caudoviricetes</taxon>
    </lineage>
</organism>
<evidence type="ECO:0000313" key="1">
    <source>
        <dbReference type="EMBL" id="DAF52095.1"/>
    </source>
</evidence>
<dbReference type="EMBL" id="BK032629">
    <property type="protein sequence ID" value="DAF52095.1"/>
    <property type="molecule type" value="Genomic_DNA"/>
</dbReference>
<protein>
    <submittedName>
        <fullName evidence="1">Uncharacterized protein</fullName>
    </submittedName>
</protein>
<sequence length="37" mass="4344">MVINTRFSVGDHVIYRDGMEIYEVKIEKALIYKVTLV</sequence>
<reference evidence="1" key="1">
    <citation type="journal article" date="2021" name="Proc. Natl. Acad. Sci. U.S.A.">
        <title>A Catalog of Tens of Thousands of Viruses from Human Metagenomes Reveals Hidden Associations with Chronic Diseases.</title>
        <authorList>
            <person name="Tisza M.J."/>
            <person name="Buck C.B."/>
        </authorList>
    </citation>
    <scope>NUCLEOTIDE SEQUENCE</scope>
    <source>
        <strain evidence="1">CtPoO4</strain>
    </source>
</reference>